<evidence type="ECO:0000256" key="1">
    <source>
        <dbReference type="ARBA" id="ARBA00004651"/>
    </source>
</evidence>
<dbReference type="GO" id="GO:0005886">
    <property type="term" value="C:plasma membrane"/>
    <property type="evidence" value="ECO:0007669"/>
    <property type="project" value="UniProtKB-SubCell"/>
</dbReference>
<organism evidence="12 13">
    <name type="scientific">Lachnoanaerobaculum saburreum DSM 3986</name>
    <dbReference type="NCBI Taxonomy" id="887325"/>
    <lineage>
        <taxon>Bacteria</taxon>
        <taxon>Bacillati</taxon>
        <taxon>Bacillota</taxon>
        <taxon>Clostridia</taxon>
        <taxon>Lachnospirales</taxon>
        <taxon>Lachnospiraceae</taxon>
        <taxon>Lachnoanaerobaculum</taxon>
    </lineage>
</organism>
<comment type="subcellular location">
    <subcellularLocation>
        <location evidence="1">Cell membrane</location>
        <topology evidence="1">Multi-pass membrane protein</topology>
    </subcellularLocation>
</comment>
<evidence type="ECO:0000256" key="4">
    <source>
        <dbReference type="ARBA" id="ARBA00022692"/>
    </source>
</evidence>
<name>E6LL23_9FIRM</name>
<dbReference type="EMBL" id="AEPW01000016">
    <property type="protein sequence ID" value="EFU77482.1"/>
    <property type="molecule type" value="Genomic_DNA"/>
</dbReference>
<dbReference type="Pfam" id="PF00664">
    <property type="entry name" value="ABC_membrane"/>
    <property type="match status" value="1"/>
</dbReference>
<evidence type="ECO:0000256" key="9">
    <source>
        <dbReference type="SAM" id="Phobius"/>
    </source>
</evidence>
<evidence type="ECO:0000313" key="12">
    <source>
        <dbReference type="EMBL" id="EFU77482.1"/>
    </source>
</evidence>
<dbReference type="Gene3D" id="3.40.50.300">
    <property type="entry name" value="P-loop containing nucleotide triphosphate hydrolases"/>
    <property type="match status" value="1"/>
</dbReference>
<evidence type="ECO:0000259" key="11">
    <source>
        <dbReference type="PROSITE" id="PS50929"/>
    </source>
</evidence>
<evidence type="ECO:0000259" key="10">
    <source>
        <dbReference type="PROSITE" id="PS50893"/>
    </source>
</evidence>
<dbReference type="eggNOG" id="COG1132">
    <property type="taxonomic scope" value="Bacteria"/>
</dbReference>
<dbReference type="Pfam" id="PF00005">
    <property type="entry name" value="ABC_tran"/>
    <property type="match status" value="1"/>
</dbReference>
<comment type="caution">
    <text evidence="12">The sequence shown here is derived from an EMBL/GenBank/DDBJ whole genome shotgun (WGS) entry which is preliminary data.</text>
</comment>
<dbReference type="SMART" id="SM00382">
    <property type="entry name" value="AAA"/>
    <property type="match status" value="1"/>
</dbReference>
<keyword evidence="5" id="KW-0547">Nucleotide-binding</keyword>
<keyword evidence="4 9" id="KW-0812">Transmembrane</keyword>
<dbReference type="Proteomes" id="UP000003434">
    <property type="component" value="Unassembled WGS sequence"/>
</dbReference>
<feature type="transmembrane region" description="Helical" evidence="9">
    <location>
        <begin position="29"/>
        <end position="51"/>
    </location>
</feature>
<feature type="transmembrane region" description="Helical" evidence="9">
    <location>
        <begin position="72"/>
        <end position="93"/>
    </location>
</feature>
<dbReference type="PROSITE" id="PS50893">
    <property type="entry name" value="ABC_TRANSPORTER_2"/>
    <property type="match status" value="1"/>
</dbReference>
<keyword evidence="2" id="KW-0813">Transport</keyword>
<dbReference type="FunFam" id="3.40.50.300:FF:000221">
    <property type="entry name" value="Multidrug ABC transporter ATP-binding protein"/>
    <property type="match status" value="1"/>
</dbReference>
<feature type="transmembrane region" description="Helical" evidence="9">
    <location>
        <begin position="159"/>
        <end position="182"/>
    </location>
</feature>
<evidence type="ECO:0000256" key="7">
    <source>
        <dbReference type="ARBA" id="ARBA00022989"/>
    </source>
</evidence>
<feature type="domain" description="ABC transmembrane type-1" evidence="11">
    <location>
        <begin position="32"/>
        <end position="315"/>
    </location>
</feature>
<keyword evidence="7 9" id="KW-1133">Transmembrane helix</keyword>
<dbReference type="AlphaFoldDB" id="E6LL23"/>
<dbReference type="HOGENOM" id="CLU_000604_84_9_9"/>
<feature type="domain" description="ABC transporter" evidence="10">
    <location>
        <begin position="344"/>
        <end position="577"/>
    </location>
</feature>
<evidence type="ECO:0000256" key="5">
    <source>
        <dbReference type="ARBA" id="ARBA00022741"/>
    </source>
</evidence>
<dbReference type="Gene3D" id="1.20.1560.10">
    <property type="entry name" value="ABC transporter type 1, transmembrane domain"/>
    <property type="match status" value="1"/>
</dbReference>
<dbReference type="PROSITE" id="PS00211">
    <property type="entry name" value="ABC_TRANSPORTER_1"/>
    <property type="match status" value="1"/>
</dbReference>
<evidence type="ECO:0000256" key="6">
    <source>
        <dbReference type="ARBA" id="ARBA00022840"/>
    </source>
</evidence>
<dbReference type="GO" id="GO:0005524">
    <property type="term" value="F:ATP binding"/>
    <property type="evidence" value="ECO:0007669"/>
    <property type="project" value="UniProtKB-KW"/>
</dbReference>
<dbReference type="InterPro" id="IPR036640">
    <property type="entry name" value="ABC1_TM_sf"/>
</dbReference>
<keyword evidence="3" id="KW-1003">Cell membrane</keyword>
<dbReference type="InterPro" id="IPR003439">
    <property type="entry name" value="ABC_transporter-like_ATP-bd"/>
</dbReference>
<dbReference type="GO" id="GO:0140359">
    <property type="term" value="F:ABC-type transporter activity"/>
    <property type="evidence" value="ECO:0007669"/>
    <property type="project" value="InterPro"/>
</dbReference>
<accession>E6LL23</accession>
<dbReference type="SUPFAM" id="SSF52540">
    <property type="entry name" value="P-loop containing nucleoside triphosphate hydrolases"/>
    <property type="match status" value="1"/>
</dbReference>
<protein>
    <submittedName>
        <fullName evidence="12">ABC transporter, ATP-binding protein</fullName>
    </submittedName>
</protein>
<proteinExistence type="predicted"/>
<dbReference type="InterPro" id="IPR011527">
    <property type="entry name" value="ABC1_TM_dom"/>
</dbReference>
<dbReference type="SUPFAM" id="SSF90123">
    <property type="entry name" value="ABC transporter transmembrane region"/>
    <property type="match status" value="1"/>
</dbReference>
<dbReference type="GO" id="GO:0016887">
    <property type="term" value="F:ATP hydrolysis activity"/>
    <property type="evidence" value="ECO:0007669"/>
    <property type="project" value="InterPro"/>
</dbReference>
<reference evidence="12 13" key="1">
    <citation type="submission" date="2010-12" db="EMBL/GenBank/DDBJ databases">
        <authorList>
            <person name="Muzny D."/>
            <person name="Qin X."/>
            <person name="Deng J."/>
            <person name="Jiang H."/>
            <person name="Liu Y."/>
            <person name="Qu J."/>
            <person name="Song X.-Z."/>
            <person name="Zhang L."/>
            <person name="Thornton R."/>
            <person name="Coyle M."/>
            <person name="Francisco L."/>
            <person name="Jackson L."/>
            <person name="Javaid M."/>
            <person name="Korchina V."/>
            <person name="Kovar C."/>
            <person name="Mata R."/>
            <person name="Mathew T."/>
            <person name="Ngo R."/>
            <person name="Nguyen L."/>
            <person name="Nguyen N."/>
            <person name="Okwuonu G."/>
            <person name="Ongeri F."/>
            <person name="Pham C."/>
            <person name="Simmons D."/>
            <person name="Wilczek-Boney K."/>
            <person name="Hale W."/>
            <person name="Jakkamsetti A."/>
            <person name="Pham P."/>
            <person name="Ruth R."/>
            <person name="San Lucas F."/>
            <person name="Warren J."/>
            <person name="Zhang J."/>
            <person name="Zhao Z."/>
            <person name="Zhou C."/>
            <person name="Zhu D."/>
            <person name="Lee S."/>
            <person name="Bess C."/>
            <person name="Blankenburg K."/>
            <person name="Forbes L."/>
            <person name="Fu Q."/>
            <person name="Gubbala S."/>
            <person name="Hirani K."/>
            <person name="Jayaseelan J.C."/>
            <person name="Lara F."/>
            <person name="Munidasa M."/>
            <person name="Palculict T."/>
            <person name="Patil S."/>
            <person name="Pu L.-L."/>
            <person name="Saada N."/>
            <person name="Tang L."/>
            <person name="Weissenberger G."/>
            <person name="Zhu Y."/>
            <person name="Hemphill L."/>
            <person name="Shang Y."/>
            <person name="Youmans B."/>
            <person name="Ayvaz T."/>
            <person name="Ross M."/>
            <person name="Santibanez J."/>
            <person name="Aqrawi P."/>
            <person name="Gross S."/>
            <person name="Joshi V."/>
            <person name="Fowler G."/>
            <person name="Nazareth L."/>
            <person name="Reid J."/>
            <person name="Worley K."/>
            <person name="Petrosino J."/>
            <person name="Highlander S."/>
            <person name="Gibbs R."/>
        </authorList>
    </citation>
    <scope>NUCLEOTIDE SEQUENCE [LARGE SCALE GENOMIC DNA]</scope>
    <source>
        <strain evidence="12 13">DSM 3986</strain>
    </source>
</reference>
<dbReference type="PROSITE" id="PS50929">
    <property type="entry name" value="ABC_TM1F"/>
    <property type="match status" value="1"/>
</dbReference>
<evidence type="ECO:0000256" key="3">
    <source>
        <dbReference type="ARBA" id="ARBA00022475"/>
    </source>
</evidence>
<sequence length="593" mass="65757">MKIKEVICLNKSREKPVKLLLKWAGSDKWYLFASVLCAFLSGLFVIGPYVGIYRLMDAVLIGMLKKRILEDCIVLVTVTTILRMILLGLSGVLSHKGAYNALFKVRCMITEHLAKVPLGYINERSTGEIKTVLNENIENLELCLAHNIPELVSYLTGPIIIFVYLMTVNVPLALISLIPLLFDIPVMMAVFKKMSDMLPEANESLAGFNSVMVEYVRGMRLIKAYRMGSKSFKKFREAILDENRAWNKISKKTAPLYAVFILLLESGFLMIVPLGGRMFLRGSITASVFLLFAYIGSLYLTELLPLQQLSSNFAQAFSGIIKAKEILELPIFEGGDAFPKNHDIALKGVCFSYDGKTNVLENCSLCIRDGEKIAVVGASGAGKSTVAALIARFYDVDGGEVMIGGKNIKSIQYETLLEHISIVFQKTFLTQDSVFDNIRMGMNASLEQVRKAAREAQIDDFIISLPDGYDTKVGSYGSRFSGGEKQRIAIARAILKNAPILILDEATSAADPENQLEIDKAISNLCKGKTVIIIAHRLSVVGMCDKVAVVENHTISDIGTHDELLSRNRYYKKSWESYKSARNITYERGGSGR</sequence>
<gene>
    <name evidence="12" type="ORF">HMPREF0381_0658</name>
</gene>
<dbReference type="InterPro" id="IPR027417">
    <property type="entry name" value="P-loop_NTPase"/>
</dbReference>
<evidence type="ECO:0000313" key="13">
    <source>
        <dbReference type="Proteomes" id="UP000003434"/>
    </source>
</evidence>
<feature type="transmembrane region" description="Helical" evidence="9">
    <location>
        <begin position="254"/>
        <end position="272"/>
    </location>
</feature>
<dbReference type="InterPro" id="IPR017871">
    <property type="entry name" value="ABC_transporter-like_CS"/>
</dbReference>
<keyword evidence="6 12" id="KW-0067">ATP-binding</keyword>
<keyword evidence="8 9" id="KW-0472">Membrane</keyword>
<dbReference type="InterPro" id="IPR003593">
    <property type="entry name" value="AAA+_ATPase"/>
</dbReference>
<dbReference type="InterPro" id="IPR039421">
    <property type="entry name" value="Type_1_exporter"/>
</dbReference>
<evidence type="ECO:0000256" key="8">
    <source>
        <dbReference type="ARBA" id="ARBA00023136"/>
    </source>
</evidence>
<evidence type="ECO:0000256" key="2">
    <source>
        <dbReference type="ARBA" id="ARBA00022448"/>
    </source>
</evidence>
<dbReference type="PANTHER" id="PTHR24221:SF640">
    <property type="entry name" value="MULTIDRUG EXPORT ATP-BINDING_PERMEASE PROTEIN YGAD-RELATED"/>
    <property type="match status" value="1"/>
</dbReference>
<dbReference type="PANTHER" id="PTHR24221">
    <property type="entry name" value="ATP-BINDING CASSETTE SUB-FAMILY B"/>
    <property type="match status" value="1"/>
</dbReference>